<feature type="transmembrane region" description="Helical" evidence="1">
    <location>
        <begin position="90"/>
        <end position="112"/>
    </location>
</feature>
<feature type="transmembrane region" description="Helical" evidence="1">
    <location>
        <begin position="231"/>
        <end position="251"/>
    </location>
</feature>
<keyword evidence="1" id="KW-0812">Transmembrane</keyword>
<evidence type="ECO:0000313" key="2">
    <source>
        <dbReference type="EMBL" id="KAJ7755911.1"/>
    </source>
</evidence>
<proteinExistence type="predicted"/>
<sequence>MSSQLDFTPHVYVQLVNVFLGLQLFGGVGFILIVLTALCSRHVKRNSTWYTFCLAWIISCISYTFIFILGQQNAPKFGPCVTQAAGIYSAPALTSCGTLAFTIDMLMGVRAASTKIPPKRRQTITLALLTVPFIIWVILFVGFLVFGLNNPAEAKIGIKSFLPWYPISNYSIGPNGTYCDLTSFTPSKISGLVAVAATLLILIIQGYIGLRLFRNRTLFQDRQLKTMAIRVMVFSLLGALGLGVGIAYVLFSKQGPAFDIILAFLPACGVFIFGSHSDLINVWMFWRPRPAAREVDDVKSPSTHLPTPIIDIRPNVLPLTYVARPPRIHSV</sequence>
<keyword evidence="1" id="KW-0472">Membrane</keyword>
<keyword evidence="1" id="KW-1133">Transmembrane helix</keyword>
<keyword evidence="3" id="KW-1185">Reference proteome</keyword>
<protein>
    <submittedName>
        <fullName evidence="2">Uncharacterized protein</fullName>
    </submittedName>
</protein>
<evidence type="ECO:0000256" key="1">
    <source>
        <dbReference type="SAM" id="Phobius"/>
    </source>
</evidence>
<accession>A0AAD7ND73</accession>
<gene>
    <name evidence="2" type="ORF">B0H16DRAFT_1690119</name>
</gene>
<organism evidence="2 3">
    <name type="scientific">Mycena metata</name>
    <dbReference type="NCBI Taxonomy" id="1033252"/>
    <lineage>
        <taxon>Eukaryota</taxon>
        <taxon>Fungi</taxon>
        <taxon>Dikarya</taxon>
        <taxon>Basidiomycota</taxon>
        <taxon>Agaricomycotina</taxon>
        <taxon>Agaricomycetes</taxon>
        <taxon>Agaricomycetidae</taxon>
        <taxon>Agaricales</taxon>
        <taxon>Marasmiineae</taxon>
        <taxon>Mycenaceae</taxon>
        <taxon>Mycena</taxon>
    </lineage>
</organism>
<evidence type="ECO:0000313" key="3">
    <source>
        <dbReference type="Proteomes" id="UP001215598"/>
    </source>
</evidence>
<dbReference type="Proteomes" id="UP001215598">
    <property type="component" value="Unassembled WGS sequence"/>
</dbReference>
<feature type="transmembrane region" description="Helical" evidence="1">
    <location>
        <begin position="12"/>
        <end position="37"/>
    </location>
</feature>
<feature type="transmembrane region" description="Helical" evidence="1">
    <location>
        <begin position="49"/>
        <end position="70"/>
    </location>
</feature>
<name>A0AAD7ND73_9AGAR</name>
<dbReference type="EMBL" id="JARKIB010000048">
    <property type="protein sequence ID" value="KAJ7755911.1"/>
    <property type="molecule type" value="Genomic_DNA"/>
</dbReference>
<reference evidence="2" key="1">
    <citation type="submission" date="2023-03" db="EMBL/GenBank/DDBJ databases">
        <title>Massive genome expansion in bonnet fungi (Mycena s.s.) driven by repeated elements and novel gene families across ecological guilds.</title>
        <authorList>
            <consortium name="Lawrence Berkeley National Laboratory"/>
            <person name="Harder C.B."/>
            <person name="Miyauchi S."/>
            <person name="Viragh M."/>
            <person name="Kuo A."/>
            <person name="Thoen E."/>
            <person name="Andreopoulos B."/>
            <person name="Lu D."/>
            <person name="Skrede I."/>
            <person name="Drula E."/>
            <person name="Henrissat B."/>
            <person name="Morin E."/>
            <person name="Kohler A."/>
            <person name="Barry K."/>
            <person name="LaButti K."/>
            <person name="Morin E."/>
            <person name="Salamov A."/>
            <person name="Lipzen A."/>
            <person name="Mereny Z."/>
            <person name="Hegedus B."/>
            <person name="Baldrian P."/>
            <person name="Stursova M."/>
            <person name="Weitz H."/>
            <person name="Taylor A."/>
            <person name="Grigoriev I.V."/>
            <person name="Nagy L.G."/>
            <person name="Martin F."/>
            <person name="Kauserud H."/>
        </authorList>
    </citation>
    <scope>NUCLEOTIDE SEQUENCE</scope>
    <source>
        <strain evidence="2">CBHHK182m</strain>
    </source>
</reference>
<feature type="transmembrane region" description="Helical" evidence="1">
    <location>
        <begin position="257"/>
        <end position="274"/>
    </location>
</feature>
<feature type="transmembrane region" description="Helical" evidence="1">
    <location>
        <begin position="189"/>
        <end position="210"/>
    </location>
</feature>
<feature type="transmembrane region" description="Helical" evidence="1">
    <location>
        <begin position="124"/>
        <end position="146"/>
    </location>
</feature>
<comment type="caution">
    <text evidence="2">The sequence shown here is derived from an EMBL/GenBank/DDBJ whole genome shotgun (WGS) entry which is preliminary data.</text>
</comment>
<dbReference type="AlphaFoldDB" id="A0AAD7ND73"/>